<dbReference type="InterPro" id="IPR000182">
    <property type="entry name" value="GNAT_dom"/>
</dbReference>
<evidence type="ECO:0000313" key="2">
    <source>
        <dbReference type="EMBL" id="MFC4035846.1"/>
    </source>
</evidence>
<accession>A0ABV8HY64</accession>
<dbReference type="RefSeq" id="WP_386436500.1">
    <property type="nucleotide sequence ID" value="NZ_JBHSBB010000030.1"/>
</dbReference>
<keyword evidence="2" id="KW-0012">Acyltransferase</keyword>
<dbReference type="CDD" id="cd04301">
    <property type="entry name" value="NAT_SF"/>
    <property type="match status" value="1"/>
</dbReference>
<sequence length="195" mass="21428">MGVPIRRGTESDRDMVVGLLHKAFTPDAVSRWIFPDPDHLERRHGVLMAAFHDMALAEGHVDLTEDGSAVALWTSVPAGDHGDGDPVGFRVAIDPDNERIEQIARLTNAAHPTDRAHEYLMMIGVEPGLQGKGLGGDLINDALARCDRDGLPAYLEASSLRSRALYERLGFGFMGRTVDLPGGPHMWPMWREPRS</sequence>
<dbReference type="EMBL" id="JBHSBB010000030">
    <property type="protein sequence ID" value="MFC4035846.1"/>
    <property type="molecule type" value="Genomic_DNA"/>
</dbReference>
<feature type="domain" description="N-acetyltransferase" evidence="1">
    <location>
        <begin position="3"/>
        <end position="194"/>
    </location>
</feature>
<keyword evidence="3" id="KW-1185">Reference proteome</keyword>
<dbReference type="Gene3D" id="3.40.630.30">
    <property type="match status" value="1"/>
</dbReference>
<reference evidence="3" key="1">
    <citation type="journal article" date="2019" name="Int. J. Syst. Evol. Microbiol.">
        <title>The Global Catalogue of Microorganisms (GCM) 10K type strain sequencing project: providing services to taxonomists for standard genome sequencing and annotation.</title>
        <authorList>
            <consortium name="The Broad Institute Genomics Platform"/>
            <consortium name="The Broad Institute Genome Sequencing Center for Infectious Disease"/>
            <person name="Wu L."/>
            <person name="Ma J."/>
        </authorList>
    </citation>
    <scope>NUCLEOTIDE SEQUENCE [LARGE SCALE GENOMIC DNA]</scope>
    <source>
        <strain evidence="3">CGMCC 4.7237</strain>
    </source>
</reference>
<organism evidence="2 3">
    <name type="scientific">Streptomyces polygonati</name>
    <dbReference type="NCBI Taxonomy" id="1617087"/>
    <lineage>
        <taxon>Bacteria</taxon>
        <taxon>Bacillati</taxon>
        <taxon>Actinomycetota</taxon>
        <taxon>Actinomycetes</taxon>
        <taxon>Kitasatosporales</taxon>
        <taxon>Streptomycetaceae</taxon>
        <taxon>Streptomyces</taxon>
    </lineage>
</organism>
<dbReference type="InterPro" id="IPR052523">
    <property type="entry name" value="Trichothecene_AcTrans"/>
</dbReference>
<dbReference type="PANTHER" id="PTHR42791">
    <property type="entry name" value="GNAT FAMILY ACETYLTRANSFERASE"/>
    <property type="match status" value="1"/>
</dbReference>
<evidence type="ECO:0000259" key="1">
    <source>
        <dbReference type="PROSITE" id="PS51186"/>
    </source>
</evidence>
<keyword evidence="2" id="KW-0808">Transferase</keyword>
<name>A0ABV8HY64_9ACTN</name>
<dbReference type="PANTHER" id="PTHR42791:SF1">
    <property type="entry name" value="N-ACETYLTRANSFERASE DOMAIN-CONTAINING PROTEIN"/>
    <property type="match status" value="1"/>
</dbReference>
<dbReference type="Proteomes" id="UP001595765">
    <property type="component" value="Unassembled WGS sequence"/>
</dbReference>
<gene>
    <name evidence="2" type="ORF">ACFO3J_30905</name>
</gene>
<dbReference type="GO" id="GO:0016746">
    <property type="term" value="F:acyltransferase activity"/>
    <property type="evidence" value="ECO:0007669"/>
    <property type="project" value="UniProtKB-KW"/>
</dbReference>
<dbReference type="EC" id="2.3.1.-" evidence="2"/>
<evidence type="ECO:0000313" key="3">
    <source>
        <dbReference type="Proteomes" id="UP001595765"/>
    </source>
</evidence>
<comment type="caution">
    <text evidence="2">The sequence shown here is derived from an EMBL/GenBank/DDBJ whole genome shotgun (WGS) entry which is preliminary data.</text>
</comment>
<proteinExistence type="predicted"/>
<dbReference type="Pfam" id="PF00583">
    <property type="entry name" value="Acetyltransf_1"/>
    <property type="match status" value="1"/>
</dbReference>
<dbReference type="PROSITE" id="PS51186">
    <property type="entry name" value="GNAT"/>
    <property type="match status" value="1"/>
</dbReference>
<dbReference type="InterPro" id="IPR016181">
    <property type="entry name" value="Acyl_CoA_acyltransferase"/>
</dbReference>
<dbReference type="SUPFAM" id="SSF55729">
    <property type="entry name" value="Acyl-CoA N-acyltransferases (Nat)"/>
    <property type="match status" value="1"/>
</dbReference>
<protein>
    <submittedName>
        <fullName evidence="2">GNAT family N-acetyltransferase</fullName>
        <ecNumber evidence="2">2.3.1.-</ecNumber>
    </submittedName>
</protein>